<protein>
    <recommendedName>
        <fullName evidence="5">OmpW family protein</fullName>
    </recommendedName>
</protein>
<evidence type="ECO:0000313" key="4">
    <source>
        <dbReference type="Proteomes" id="UP000242561"/>
    </source>
</evidence>
<proteinExistence type="inferred from homology"/>
<dbReference type="SUPFAM" id="SSF56925">
    <property type="entry name" value="OMPA-like"/>
    <property type="match status" value="1"/>
</dbReference>
<dbReference type="KEGG" id="sphl:LPB140_02735"/>
<organism evidence="3 4">
    <name type="scientific">Sphingorhabdus lutea</name>
    <dbReference type="NCBI Taxonomy" id="1913578"/>
    <lineage>
        <taxon>Bacteria</taxon>
        <taxon>Pseudomonadati</taxon>
        <taxon>Pseudomonadota</taxon>
        <taxon>Alphaproteobacteria</taxon>
        <taxon>Sphingomonadales</taxon>
        <taxon>Sphingomonadaceae</taxon>
        <taxon>Sphingorhabdus</taxon>
    </lineage>
</organism>
<dbReference type="InterPro" id="IPR005618">
    <property type="entry name" value="OMPW"/>
</dbReference>
<keyword evidence="2" id="KW-0732">Signal</keyword>
<keyword evidence="4" id="KW-1185">Reference proteome</keyword>
<dbReference type="AlphaFoldDB" id="A0A1L3J9Y2"/>
<feature type="chain" id="PRO_5013222007" description="OmpW family protein" evidence="2">
    <location>
        <begin position="24"/>
        <end position="229"/>
    </location>
</feature>
<sequence>MNKAFFMSFGILVFSSFSPEAQAQIGTETGAGDVQIKLLATYVIPDGKITKVKLDNVGLPMNSQTKANDNVVPTIVVEYFAADNISIETIAGVTQHDVDGVDGFAGAEAVSNAKIIPATLTVKYHFGDGKGFKPYVGAGPSYFLFLGEKSGATTKTLGANKVKLDDSLGFALQTGFDLPLNENGLSMSLDAKRYFLKTDASWFVGNNKVLETRHKLDPWVISAGVAYRF</sequence>
<dbReference type="InterPro" id="IPR011250">
    <property type="entry name" value="OMP/PagP_B-barrel"/>
</dbReference>
<evidence type="ECO:0000256" key="1">
    <source>
        <dbReference type="ARBA" id="ARBA00009330"/>
    </source>
</evidence>
<evidence type="ECO:0000313" key="3">
    <source>
        <dbReference type="EMBL" id="APG61920.1"/>
    </source>
</evidence>
<dbReference type="EMBL" id="CP018154">
    <property type="protein sequence ID" value="APG61920.1"/>
    <property type="molecule type" value="Genomic_DNA"/>
</dbReference>
<gene>
    <name evidence="3" type="ORF">LPB140_02735</name>
</gene>
<feature type="signal peptide" evidence="2">
    <location>
        <begin position="1"/>
        <end position="23"/>
    </location>
</feature>
<name>A0A1L3J9Y2_9SPHN</name>
<dbReference type="GO" id="GO:0019867">
    <property type="term" value="C:outer membrane"/>
    <property type="evidence" value="ECO:0007669"/>
    <property type="project" value="InterPro"/>
</dbReference>
<dbReference type="Pfam" id="PF03922">
    <property type="entry name" value="OmpW"/>
    <property type="match status" value="1"/>
</dbReference>
<reference evidence="3 4" key="1">
    <citation type="submission" date="2016-11" db="EMBL/GenBank/DDBJ databases">
        <title>Sphingorhabdus sp. LPB0140, isolated from marine environment.</title>
        <authorList>
            <person name="Kim E."/>
            <person name="Yi H."/>
        </authorList>
    </citation>
    <scope>NUCLEOTIDE SEQUENCE [LARGE SCALE GENOMIC DNA]</scope>
    <source>
        <strain evidence="3 4">LPB0140</strain>
    </source>
</reference>
<dbReference type="PANTHER" id="PTHR36920:SF1">
    <property type="entry name" value="OUTER MEMBRANE PROTEIN W"/>
    <property type="match status" value="1"/>
</dbReference>
<comment type="similarity">
    <text evidence="1">Belongs to the OmpW/AlkL family.</text>
</comment>
<dbReference type="GO" id="GO:0055085">
    <property type="term" value="P:transmembrane transport"/>
    <property type="evidence" value="ECO:0007669"/>
    <property type="project" value="TreeGrafter"/>
</dbReference>
<evidence type="ECO:0000256" key="2">
    <source>
        <dbReference type="SAM" id="SignalP"/>
    </source>
</evidence>
<dbReference type="RefSeq" id="WP_072558567.1">
    <property type="nucleotide sequence ID" value="NZ_CP018154.1"/>
</dbReference>
<dbReference type="Proteomes" id="UP000242561">
    <property type="component" value="Chromosome"/>
</dbReference>
<dbReference type="PANTHER" id="PTHR36920">
    <property type="match status" value="1"/>
</dbReference>
<dbReference type="Gene3D" id="2.40.160.20">
    <property type="match status" value="1"/>
</dbReference>
<evidence type="ECO:0008006" key="5">
    <source>
        <dbReference type="Google" id="ProtNLM"/>
    </source>
</evidence>
<accession>A0A1L3J9Y2</accession>
<dbReference type="STRING" id="1913578.LPB140_02735"/>